<comment type="caution">
    <text evidence="1">The sequence shown here is derived from an EMBL/GenBank/DDBJ whole genome shotgun (WGS) entry which is preliminary data.</text>
</comment>
<dbReference type="AlphaFoldDB" id="A0A2T0H088"/>
<evidence type="ECO:0000313" key="2">
    <source>
        <dbReference type="Proteomes" id="UP000239352"/>
    </source>
</evidence>
<keyword evidence="2" id="KW-1185">Reference proteome</keyword>
<protein>
    <submittedName>
        <fullName evidence="1">Uncharacterized protein</fullName>
    </submittedName>
</protein>
<dbReference type="EMBL" id="PVSR01000002">
    <property type="protein sequence ID" value="PRW64778.1"/>
    <property type="molecule type" value="Genomic_DNA"/>
</dbReference>
<accession>A0A2T0H088</accession>
<name>A0A2T0H088_ACTMO</name>
<proteinExistence type="predicted"/>
<sequence>MGLLSRDGCVMFVSVRLLGVLDGVELPEGLVEVVVDVFVFDVECMEDCLVEHASLLLVAASIQLVRLFE</sequence>
<reference evidence="1 2" key="1">
    <citation type="submission" date="2018-03" db="EMBL/GenBank/DDBJ databases">
        <title>Actinopolyspora mortivallis from Sahara, screening for active biomolecules.</title>
        <authorList>
            <person name="Selama O."/>
            <person name="Wellington E.M.H."/>
            <person name="Hacene H."/>
        </authorList>
    </citation>
    <scope>NUCLEOTIDE SEQUENCE [LARGE SCALE GENOMIC DNA]</scope>
    <source>
        <strain evidence="1 2">M5A</strain>
    </source>
</reference>
<evidence type="ECO:0000313" key="1">
    <source>
        <dbReference type="EMBL" id="PRW64778.1"/>
    </source>
</evidence>
<dbReference type="InParanoid" id="A0A2T0H088"/>
<gene>
    <name evidence="1" type="ORF">CEP50_02830</name>
</gene>
<organism evidence="1 2">
    <name type="scientific">Actinopolyspora mortivallis</name>
    <dbReference type="NCBI Taxonomy" id="33906"/>
    <lineage>
        <taxon>Bacteria</taxon>
        <taxon>Bacillati</taxon>
        <taxon>Actinomycetota</taxon>
        <taxon>Actinomycetes</taxon>
        <taxon>Actinopolysporales</taxon>
        <taxon>Actinopolysporaceae</taxon>
        <taxon>Actinopolyspora</taxon>
    </lineage>
</organism>
<dbReference type="Proteomes" id="UP000239352">
    <property type="component" value="Unassembled WGS sequence"/>
</dbReference>